<dbReference type="Proteomes" id="UP000199645">
    <property type="component" value="Unassembled WGS sequence"/>
</dbReference>
<dbReference type="EMBL" id="FONV01000011">
    <property type="protein sequence ID" value="SFF48953.1"/>
    <property type="molecule type" value="Genomic_DNA"/>
</dbReference>
<accession>A0A1I2J511</accession>
<evidence type="ECO:0000313" key="2">
    <source>
        <dbReference type="Proteomes" id="UP000199645"/>
    </source>
</evidence>
<evidence type="ECO:0000313" key="1">
    <source>
        <dbReference type="EMBL" id="SFF48953.1"/>
    </source>
</evidence>
<protein>
    <recommendedName>
        <fullName evidence="3">Excreted virulence factor EspC, type VII ESX diderm</fullName>
    </recommendedName>
</protein>
<dbReference type="STRING" id="35752.SAMN05421541_111249"/>
<dbReference type="AlphaFoldDB" id="A0A1I2J511"/>
<reference evidence="1 2" key="1">
    <citation type="submission" date="2016-10" db="EMBL/GenBank/DDBJ databases">
        <authorList>
            <person name="de Groot N.N."/>
        </authorList>
    </citation>
    <scope>NUCLEOTIDE SEQUENCE [LARGE SCALE GENOMIC DNA]</scope>
    <source>
        <strain evidence="1 2">DSM 43019</strain>
    </source>
</reference>
<proteinExistence type="predicted"/>
<name>A0A1I2J511_9ACTN</name>
<keyword evidence="2" id="KW-1185">Reference proteome</keyword>
<gene>
    <name evidence="1" type="ORF">SAMN05421541_111249</name>
</gene>
<organism evidence="1 2">
    <name type="scientific">Actinoplanes philippinensis</name>
    <dbReference type="NCBI Taxonomy" id="35752"/>
    <lineage>
        <taxon>Bacteria</taxon>
        <taxon>Bacillati</taxon>
        <taxon>Actinomycetota</taxon>
        <taxon>Actinomycetes</taxon>
        <taxon>Micromonosporales</taxon>
        <taxon>Micromonosporaceae</taxon>
        <taxon>Actinoplanes</taxon>
    </lineage>
</organism>
<evidence type="ECO:0008006" key="3">
    <source>
        <dbReference type="Google" id="ProtNLM"/>
    </source>
</evidence>
<sequence length="137" mass="14513">MRSEPAHASEGHAIGTADGRLVADCVKLWQAGEYQLKPLAARYGAVVTEILRAEPGLSALGRDPMLGGPYGPFHAAWQALTDEAIRVLRTTSENLSATADVLILASELYAGADRDNAVAFEAERGRIEDAKNGAGPR</sequence>